<feature type="domain" description="PEP-utilising enzyme mobile" evidence="4">
    <location>
        <begin position="274"/>
        <end position="343"/>
    </location>
</feature>
<accession>A0A1F6FNE6</accession>
<dbReference type="AlphaFoldDB" id="A0A1F6FNE6"/>
<comment type="similarity">
    <text evidence="1">Belongs to the PEP-utilizing enzyme family.</text>
</comment>
<evidence type="ECO:0000313" key="6">
    <source>
        <dbReference type="Proteomes" id="UP000179136"/>
    </source>
</evidence>
<evidence type="ECO:0000259" key="4">
    <source>
        <dbReference type="Pfam" id="PF00391"/>
    </source>
</evidence>
<evidence type="ECO:0000256" key="1">
    <source>
        <dbReference type="ARBA" id="ARBA00007837"/>
    </source>
</evidence>
<dbReference type="PANTHER" id="PTHR43030">
    <property type="entry name" value="PHOSPHOENOLPYRUVATE SYNTHASE"/>
    <property type="match status" value="1"/>
</dbReference>
<dbReference type="Proteomes" id="UP000179136">
    <property type="component" value="Unassembled WGS sequence"/>
</dbReference>
<reference evidence="5 6" key="1">
    <citation type="journal article" date="2016" name="Nat. Commun.">
        <title>Thousands of microbial genomes shed light on interconnected biogeochemical processes in an aquifer system.</title>
        <authorList>
            <person name="Anantharaman K."/>
            <person name="Brown C.T."/>
            <person name="Hug L.A."/>
            <person name="Sharon I."/>
            <person name="Castelle C.J."/>
            <person name="Probst A.J."/>
            <person name="Thomas B.C."/>
            <person name="Singh A."/>
            <person name="Wilkins M.J."/>
            <person name="Karaoz U."/>
            <person name="Brodie E.L."/>
            <person name="Williams K.H."/>
            <person name="Hubbard S.S."/>
            <person name="Banfield J.F."/>
        </authorList>
    </citation>
    <scope>NUCLEOTIDE SEQUENCE [LARGE SCALE GENOMIC DNA]</scope>
</reference>
<comment type="caution">
    <text evidence="5">The sequence shown here is derived from an EMBL/GenBank/DDBJ whole genome shotgun (WGS) entry which is preliminary data.</text>
</comment>
<proteinExistence type="inferred from homology"/>
<organism evidence="5 6">
    <name type="scientific">Candidatus Kuenenbacteria bacterium RIFCSPHIGHO2_02_FULL_39_13</name>
    <dbReference type="NCBI Taxonomy" id="1798561"/>
    <lineage>
        <taxon>Bacteria</taxon>
        <taxon>Candidatus Kueneniibacteriota</taxon>
    </lineage>
</organism>
<protein>
    <recommendedName>
        <fullName evidence="4">PEP-utilising enzyme mobile domain-containing protein</fullName>
    </recommendedName>
</protein>
<dbReference type="EMBL" id="MFMW01000015">
    <property type="protein sequence ID" value="OGG87377.1"/>
    <property type="molecule type" value="Genomic_DNA"/>
</dbReference>
<evidence type="ECO:0000256" key="3">
    <source>
        <dbReference type="ARBA" id="ARBA00022840"/>
    </source>
</evidence>
<dbReference type="STRING" id="1798561.A3B87_01405"/>
<gene>
    <name evidence="5" type="ORF">A3B87_01405</name>
</gene>
<dbReference type="Gene3D" id="3.50.30.10">
    <property type="entry name" value="Phosphohistidine domain"/>
    <property type="match status" value="1"/>
</dbReference>
<dbReference type="SUPFAM" id="SSF52009">
    <property type="entry name" value="Phosphohistidine domain"/>
    <property type="match status" value="1"/>
</dbReference>
<evidence type="ECO:0000256" key="2">
    <source>
        <dbReference type="ARBA" id="ARBA00022741"/>
    </source>
</evidence>
<evidence type="ECO:0000313" key="5">
    <source>
        <dbReference type="EMBL" id="OGG87377.1"/>
    </source>
</evidence>
<dbReference type="PANTHER" id="PTHR43030:SF1">
    <property type="entry name" value="PHOSPHOENOLPYRUVATE SYNTHASE"/>
    <property type="match status" value="1"/>
</dbReference>
<dbReference type="InterPro" id="IPR008279">
    <property type="entry name" value="PEP-util_enz_mobile_dom"/>
</dbReference>
<keyword evidence="3" id="KW-0067">ATP-binding</keyword>
<dbReference type="InterPro" id="IPR036637">
    <property type="entry name" value="Phosphohistidine_dom_sf"/>
</dbReference>
<dbReference type="InterPro" id="IPR006319">
    <property type="entry name" value="PEP_synth"/>
</dbReference>
<dbReference type="GO" id="GO:0005524">
    <property type="term" value="F:ATP binding"/>
    <property type="evidence" value="ECO:0007669"/>
    <property type="project" value="UniProtKB-KW"/>
</dbReference>
<dbReference type="Pfam" id="PF00391">
    <property type="entry name" value="PEP-utilizers"/>
    <property type="match status" value="1"/>
</dbReference>
<dbReference type="GO" id="GO:0008986">
    <property type="term" value="F:pyruvate, water dikinase activity"/>
    <property type="evidence" value="ECO:0007669"/>
    <property type="project" value="InterPro"/>
</dbReference>
<keyword evidence="2" id="KW-0547">Nucleotide-binding</keyword>
<sequence length="350" mass="40648">MKKLSSKDIIDILPPDFSKHTVKDISVLSNSVFGESHFSSMKKMFWGNFGVTLWMAKPNNHVVFYRSAREYDDYAKKCGEYFNKSLYGTKKIAQKLIRYTNWFEDFFKKNPLLHDLVKNSKKFFETYRNFFAVHQAVYWGGDYLHRLKKSNRKIKKIISILAATYQYNELVVPHAEKYFKKLHTNHLLYDEVNDRVKNNIKYKQKLRSLLFVGRKRYILIQKDAKAIEQKINNWTKQGLQNINIIKGLGVSRGKFKGIVKVITTDSGRLLKCDQRDILVMPMTRPHYNEFIKKVGAIVTDEGGLLCHASMLAREFNIPCIVGTKIATKVLHGGQLIEVDANKGIVKILEK</sequence>
<name>A0A1F6FNE6_9BACT</name>